<dbReference type="GO" id="GO:0005852">
    <property type="term" value="C:eukaryotic translation initiation factor 3 complex"/>
    <property type="evidence" value="ECO:0007669"/>
    <property type="project" value="UniProtKB-UniRule"/>
</dbReference>
<keyword evidence="3 4" id="KW-0648">Protein biosynthesis</keyword>
<dbReference type="AlphaFoldDB" id="A0AAW1JCQ9"/>
<comment type="caution">
    <text evidence="6">The sequence shown here is derived from an EMBL/GenBank/DDBJ whole genome shotgun (WGS) entry which is preliminary data.</text>
</comment>
<evidence type="ECO:0000313" key="6">
    <source>
        <dbReference type="EMBL" id="KAK9700749.1"/>
    </source>
</evidence>
<dbReference type="Proteomes" id="UP001458880">
    <property type="component" value="Unassembled WGS sequence"/>
</dbReference>
<dbReference type="InterPro" id="IPR023194">
    <property type="entry name" value="eIF3-like_dom_sf"/>
</dbReference>
<feature type="compositionally biased region" description="Basic and acidic residues" evidence="5">
    <location>
        <begin position="73"/>
        <end position="82"/>
    </location>
</feature>
<accession>A0AAW1JCQ9</accession>
<evidence type="ECO:0000256" key="1">
    <source>
        <dbReference type="ARBA" id="ARBA00022490"/>
    </source>
</evidence>
<keyword evidence="7" id="KW-1185">Reference proteome</keyword>
<sequence>MESWDDENFEPKEIAPAVVAANKWEGEDEDDEVKDNWEDEDEEQKLEEQKVVLPTKTKKKLVDIIAEKERLKKEDQEKRLQELEENDELTPEERNRLQRASDLQVALDTTFGESTTNAGLDTMNPITKEEFEEFADALALKVQPLSKHVDFPTFAETIVRNICASMSSSDIKKIKNTIDNLYLEKQKIEKGDKAKKSKGKGKAKLKLDNENQYSAYVDDYDDFNDFM</sequence>
<dbReference type="GO" id="GO:0033290">
    <property type="term" value="C:eukaryotic 48S preinitiation complex"/>
    <property type="evidence" value="ECO:0007669"/>
    <property type="project" value="UniProtKB-UniRule"/>
</dbReference>
<name>A0AAW1JCQ9_POPJA</name>
<dbReference type="InterPro" id="IPR013906">
    <property type="entry name" value="eIF3j"/>
</dbReference>
<comment type="similarity">
    <text evidence="4">Belongs to the eIF-3 subunit J family.</text>
</comment>
<keyword evidence="1 4" id="KW-0963">Cytoplasm</keyword>
<evidence type="ECO:0000256" key="5">
    <source>
        <dbReference type="SAM" id="MobiDB-lite"/>
    </source>
</evidence>
<keyword evidence="2 4" id="KW-0396">Initiation factor</keyword>
<evidence type="ECO:0000256" key="4">
    <source>
        <dbReference type="HAMAP-Rule" id="MF_03009"/>
    </source>
</evidence>
<protein>
    <recommendedName>
        <fullName evidence="4">Eukaryotic translation initiation factor 3 subunit J</fullName>
        <shortName evidence="4">eIF3j</shortName>
    </recommendedName>
</protein>
<evidence type="ECO:0000256" key="2">
    <source>
        <dbReference type="ARBA" id="ARBA00022540"/>
    </source>
</evidence>
<reference evidence="6 7" key="1">
    <citation type="journal article" date="2024" name="BMC Genomics">
        <title>De novo assembly and annotation of Popillia japonica's genome with initial clues to its potential as an invasive pest.</title>
        <authorList>
            <person name="Cucini C."/>
            <person name="Boschi S."/>
            <person name="Funari R."/>
            <person name="Cardaioli E."/>
            <person name="Iannotti N."/>
            <person name="Marturano G."/>
            <person name="Paoli F."/>
            <person name="Bruttini M."/>
            <person name="Carapelli A."/>
            <person name="Frati F."/>
            <person name="Nardi F."/>
        </authorList>
    </citation>
    <scope>NUCLEOTIDE SEQUENCE [LARGE SCALE GENOMIC DNA]</scope>
    <source>
        <strain evidence="6">DMR45628</strain>
    </source>
</reference>
<evidence type="ECO:0000313" key="7">
    <source>
        <dbReference type="Proteomes" id="UP001458880"/>
    </source>
</evidence>
<comment type="subcellular location">
    <subcellularLocation>
        <location evidence="4">Cytoplasm</location>
    </subcellularLocation>
</comment>
<dbReference type="PANTHER" id="PTHR21681">
    <property type="entry name" value="EUKARYOTIC TRANSLATION INITIATION FACTOR 3 SUBUNIT J"/>
    <property type="match status" value="1"/>
</dbReference>
<dbReference type="Gene3D" id="1.10.246.60">
    <property type="entry name" value="Eukaryotic translation initiation factor 3 like domains"/>
    <property type="match status" value="1"/>
</dbReference>
<feature type="region of interest" description="Disordered" evidence="5">
    <location>
        <begin position="1"/>
        <end position="47"/>
    </location>
</feature>
<feature type="compositionally biased region" description="Acidic residues" evidence="5">
    <location>
        <begin position="26"/>
        <end position="45"/>
    </location>
</feature>
<dbReference type="Pfam" id="PF08597">
    <property type="entry name" value="eIF3_subunit"/>
    <property type="match status" value="1"/>
</dbReference>
<feature type="region of interest" description="Disordered" evidence="5">
    <location>
        <begin position="73"/>
        <end position="98"/>
    </location>
</feature>
<dbReference type="PANTHER" id="PTHR21681:SF0">
    <property type="entry name" value="EUKARYOTIC TRANSLATION INITIATION FACTOR 3 SUBUNIT J"/>
    <property type="match status" value="1"/>
</dbReference>
<comment type="subunit">
    <text evidence="4">Component of the eukaryotic translation initiation factor 3 (eIF-3) complex.</text>
</comment>
<comment type="function">
    <text evidence="4">Component of the eukaryotic translation initiation factor 3 (eIF-3) complex, which is involved in protein synthesis of a specialized repertoire of mRNAs and, together with other initiation factors, stimulates binding of mRNA and methionyl-tRNAi to the 40S ribosome. The eIF-3 complex specifically targets and initiates translation of a subset of mRNAs involved in cell proliferation.</text>
</comment>
<dbReference type="GO" id="GO:0001732">
    <property type="term" value="P:formation of cytoplasmic translation initiation complex"/>
    <property type="evidence" value="ECO:0007669"/>
    <property type="project" value="UniProtKB-UniRule"/>
</dbReference>
<dbReference type="GO" id="GO:0016282">
    <property type="term" value="C:eukaryotic 43S preinitiation complex"/>
    <property type="evidence" value="ECO:0007669"/>
    <property type="project" value="UniProtKB-UniRule"/>
</dbReference>
<organism evidence="6 7">
    <name type="scientific">Popillia japonica</name>
    <name type="common">Japanese beetle</name>
    <dbReference type="NCBI Taxonomy" id="7064"/>
    <lineage>
        <taxon>Eukaryota</taxon>
        <taxon>Metazoa</taxon>
        <taxon>Ecdysozoa</taxon>
        <taxon>Arthropoda</taxon>
        <taxon>Hexapoda</taxon>
        <taxon>Insecta</taxon>
        <taxon>Pterygota</taxon>
        <taxon>Neoptera</taxon>
        <taxon>Endopterygota</taxon>
        <taxon>Coleoptera</taxon>
        <taxon>Polyphaga</taxon>
        <taxon>Scarabaeiformia</taxon>
        <taxon>Scarabaeidae</taxon>
        <taxon>Rutelinae</taxon>
        <taxon>Popillia</taxon>
    </lineage>
</organism>
<dbReference type="GO" id="GO:0003743">
    <property type="term" value="F:translation initiation factor activity"/>
    <property type="evidence" value="ECO:0007669"/>
    <property type="project" value="UniProtKB-UniRule"/>
</dbReference>
<gene>
    <name evidence="6" type="ORF">QE152_g31051</name>
</gene>
<dbReference type="EMBL" id="JASPKY010000431">
    <property type="protein sequence ID" value="KAK9700749.1"/>
    <property type="molecule type" value="Genomic_DNA"/>
</dbReference>
<dbReference type="HAMAP" id="MF_03009">
    <property type="entry name" value="eIF3j"/>
    <property type="match status" value="1"/>
</dbReference>
<proteinExistence type="inferred from homology"/>
<evidence type="ECO:0000256" key="3">
    <source>
        <dbReference type="ARBA" id="ARBA00022917"/>
    </source>
</evidence>